<keyword evidence="5" id="KW-1015">Disulfide bond</keyword>
<dbReference type="PANTHER" id="PTHR12645">
    <property type="entry name" value="ALR/ERV"/>
    <property type="match status" value="1"/>
</dbReference>
<proteinExistence type="predicted"/>
<organism evidence="10 11">
    <name type="scientific">Tolypocladium capitatum</name>
    <dbReference type="NCBI Taxonomy" id="45235"/>
    <lineage>
        <taxon>Eukaryota</taxon>
        <taxon>Fungi</taxon>
        <taxon>Dikarya</taxon>
        <taxon>Ascomycota</taxon>
        <taxon>Pezizomycotina</taxon>
        <taxon>Sordariomycetes</taxon>
        <taxon>Hypocreomycetidae</taxon>
        <taxon>Hypocreales</taxon>
        <taxon>Ophiocordycipitaceae</taxon>
        <taxon>Tolypocladium</taxon>
    </lineage>
</organism>
<dbReference type="SUPFAM" id="SSF69000">
    <property type="entry name" value="FAD-dependent thiol oxidase"/>
    <property type="match status" value="1"/>
</dbReference>
<evidence type="ECO:0000256" key="3">
    <source>
        <dbReference type="ARBA" id="ARBA00022827"/>
    </source>
</evidence>
<evidence type="ECO:0000256" key="2">
    <source>
        <dbReference type="ARBA" id="ARBA00022630"/>
    </source>
</evidence>
<gene>
    <name evidence="10" type="ORF">TCAP_00163</name>
</gene>
<feature type="region of interest" description="Disordered" evidence="7">
    <location>
        <begin position="41"/>
        <end position="60"/>
    </location>
</feature>
<comment type="catalytic activity">
    <reaction evidence="6">
        <text>2 R'C(R)SH + O2 = R'C(R)S-S(R)CR' + H2O2</text>
        <dbReference type="Rhea" id="RHEA:17357"/>
        <dbReference type="ChEBI" id="CHEBI:15379"/>
        <dbReference type="ChEBI" id="CHEBI:16240"/>
        <dbReference type="ChEBI" id="CHEBI:16520"/>
        <dbReference type="ChEBI" id="CHEBI:17412"/>
        <dbReference type="EC" id="1.8.3.2"/>
    </reaction>
</comment>
<dbReference type="Gene3D" id="1.20.120.310">
    <property type="entry name" value="ERV/ALR sulfhydryl oxidase domain"/>
    <property type="match status" value="1"/>
</dbReference>
<feature type="compositionally biased region" description="Basic and acidic residues" evidence="7">
    <location>
        <begin position="192"/>
        <end position="211"/>
    </location>
</feature>
<evidence type="ECO:0000256" key="1">
    <source>
        <dbReference type="ARBA" id="ARBA00001974"/>
    </source>
</evidence>
<dbReference type="EC" id="1.8.3.2" evidence="6"/>
<keyword evidence="4 6" id="KW-0560">Oxidoreductase</keyword>
<evidence type="ECO:0000256" key="8">
    <source>
        <dbReference type="SAM" id="SignalP"/>
    </source>
</evidence>
<dbReference type="InterPro" id="IPR036774">
    <property type="entry name" value="ERV/ALR_sulphydryl_oxid_sf"/>
</dbReference>
<dbReference type="Pfam" id="PF04777">
    <property type="entry name" value="Evr1_Alr"/>
    <property type="match status" value="1"/>
</dbReference>
<evidence type="ECO:0000313" key="10">
    <source>
        <dbReference type="EMBL" id="PNY29924.1"/>
    </source>
</evidence>
<dbReference type="InterPro" id="IPR017905">
    <property type="entry name" value="ERV/ALR_sulphydryl_oxidase"/>
</dbReference>
<dbReference type="InterPro" id="IPR039799">
    <property type="entry name" value="ALR/ERV"/>
</dbReference>
<dbReference type="GO" id="GO:0050660">
    <property type="term" value="F:flavin adenine dinucleotide binding"/>
    <property type="evidence" value="ECO:0007669"/>
    <property type="project" value="TreeGrafter"/>
</dbReference>
<sequence>MARRQHLTLTIAIALLLFLSISYVFSGGFASSRDAARLATGATRSAPQKPVRDAHDAGSKSEFTVDLDEVPGSLLDGDSIAPKLENATLKAELGRATWKFLHTVVARFPEKPSPDDRRTLDTFFRLFGRLYPCGDCARHFRQLLAKYPPQTSSRNAAAGWLCFAHNLVNERLEKPVFDCNKIGDFYDCGCGDDEKGKTKEGDKKVDKRQEGDGADGVEGTTENKRA</sequence>
<evidence type="ECO:0000256" key="7">
    <source>
        <dbReference type="SAM" id="MobiDB-lite"/>
    </source>
</evidence>
<feature type="chain" id="PRO_5014386117" description="Sulfhydryl oxidase" evidence="8">
    <location>
        <begin position="27"/>
        <end position="226"/>
    </location>
</feature>
<dbReference type="AlphaFoldDB" id="A0A2K3QQV9"/>
<feature type="compositionally biased region" description="Basic and acidic residues" evidence="7">
    <location>
        <begin position="50"/>
        <end position="59"/>
    </location>
</feature>
<feature type="domain" description="ERV/ALR sulfhydryl oxidase" evidence="9">
    <location>
        <begin position="86"/>
        <end position="186"/>
    </location>
</feature>
<keyword evidence="8" id="KW-0732">Signal</keyword>
<comment type="cofactor">
    <cofactor evidence="1 6">
        <name>FAD</name>
        <dbReference type="ChEBI" id="CHEBI:57692"/>
    </cofactor>
</comment>
<name>A0A2K3QQV9_9HYPO</name>
<keyword evidence="11" id="KW-1185">Reference proteome</keyword>
<feature type="signal peptide" evidence="8">
    <location>
        <begin position="1"/>
        <end position="26"/>
    </location>
</feature>
<evidence type="ECO:0000256" key="4">
    <source>
        <dbReference type="ARBA" id="ARBA00023002"/>
    </source>
</evidence>
<dbReference type="FunFam" id="1.20.120.310:FF:000002">
    <property type="entry name" value="Sulfhydryl oxidase"/>
    <property type="match status" value="1"/>
</dbReference>
<evidence type="ECO:0000313" key="11">
    <source>
        <dbReference type="Proteomes" id="UP000236621"/>
    </source>
</evidence>
<keyword evidence="2 6" id="KW-0285">Flavoprotein</keyword>
<dbReference type="OrthoDB" id="59470at2759"/>
<comment type="caution">
    <text evidence="10">The sequence shown here is derived from an EMBL/GenBank/DDBJ whole genome shotgun (WGS) entry which is preliminary data.</text>
</comment>
<dbReference type="PROSITE" id="PS51324">
    <property type="entry name" value="ERV_ALR"/>
    <property type="match status" value="1"/>
</dbReference>
<reference evidence="10 11" key="1">
    <citation type="submission" date="2017-08" db="EMBL/GenBank/DDBJ databases">
        <title>Harnessing the power of phylogenomics to disentangle the directionality and signatures of interkingdom host jumping in the parasitic fungal genus Tolypocladium.</title>
        <authorList>
            <person name="Quandt C.A."/>
            <person name="Patterson W."/>
            <person name="Spatafora J.W."/>
        </authorList>
    </citation>
    <scope>NUCLEOTIDE SEQUENCE [LARGE SCALE GENOMIC DNA]</scope>
    <source>
        <strain evidence="10 11">CBS 113982</strain>
    </source>
</reference>
<dbReference type="GO" id="GO:0016971">
    <property type="term" value="F:flavin-dependent sulfhydryl oxidase activity"/>
    <property type="evidence" value="ECO:0007669"/>
    <property type="project" value="InterPro"/>
</dbReference>
<dbReference type="Proteomes" id="UP000236621">
    <property type="component" value="Unassembled WGS sequence"/>
</dbReference>
<dbReference type="GO" id="GO:0005739">
    <property type="term" value="C:mitochondrion"/>
    <property type="evidence" value="ECO:0007669"/>
    <property type="project" value="TreeGrafter"/>
</dbReference>
<keyword evidence="3 6" id="KW-0274">FAD</keyword>
<evidence type="ECO:0000256" key="6">
    <source>
        <dbReference type="RuleBase" id="RU371123"/>
    </source>
</evidence>
<accession>A0A2K3QQV9</accession>
<evidence type="ECO:0000256" key="5">
    <source>
        <dbReference type="ARBA" id="ARBA00023157"/>
    </source>
</evidence>
<evidence type="ECO:0000259" key="9">
    <source>
        <dbReference type="PROSITE" id="PS51324"/>
    </source>
</evidence>
<dbReference type="PANTHER" id="PTHR12645:SF1">
    <property type="entry name" value="FAD-LINKED SULFHYDRYL OXIDASE ERV2"/>
    <property type="match status" value="1"/>
</dbReference>
<feature type="region of interest" description="Disordered" evidence="7">
    <location>
        <begin position="191"/>
        <end position="226"/>
    </location>
</feature>
<dbReference type="EMBL" id="NRSZ01000024">
    <property type="protein sequence ID" value="PNY29924.1"/>
    <property type="molecule type" value="Genomic_DNA"/>
</dbReference>
<protein>
    <recommendedName>
        <fullName evidence="6">Sulfhydryl oxidase</fullName>
        <ecNumber evidence="6">1.8.3.2</ecNumber>
    </recommendedName>
</protein>
<dbReference type="STRING" id="45235.A0A2K3QQV9"/>